<accession>A0A1F4XJ19</accession>
<dbReference type="EC" id="1.2.1.-" evidence="8"/>
<dbReference type="CDD" id="cd05214">
    <property type="entry name" value="GAPDH_I_N"/>
    <property type="match status" value="1"/>
</dbReference>
<dbReference type="SUPFAM" id="SSF51735">
    <property type="entry name" value="NAD(P)-binding Rossmann-fold domains"/>
    <property type="match status" value="1"/>
</dbReference>
<dbReference type="FunFam" id="3.30.360.10:FF:000002">
    <property type="entry name" value="Glyceraldehyde-3-phosphate dehydrogenase"/>
    <property type="match status" value="1"/>
</dbReference>
<dbReference type="NCBIfam" id="TIGR01534">
    <property type="entry name" value="GAPDH-I"/>
    <property type="match status" value="1"/>
</dbReference>
<comment type="caution">
    <text evidence="10">The sequence shown here is derived from an EMBL/GenBank/DDBJ whole genome shotgun (WGS) entry which is preliminary data.</text>
</comment>
<protein>
    <recommendedName>
        <fullName evidence="8">Glyceraldehyde-3-phosphate dehydrogenase</fullName>
        <ecNumber evidence="8">1.2.1.-</ecNumber>
    </recommendedName>
</protein>
<feature type="binding site" evidence="5">
    <location>
        <begin position="13"/>
        <end position="14"/>
    </location>
    <ligand>
        <name>NAD(+)</name>
        <dbReference type="ChEBI" id="CHEBI:57540"/>
    </ligand>
</feature>
<sequence>MKKIRIGINGFGRIGRLFMRIAMQRTDLEVVAINSGSNPESHAFLFQHDSSYGAFPGTVEATHDAVMVNGKRIAVYKVMDPAQIPWDKENVDIVVECSGLFTDKASASKHLHGGVKKVIISAPGKDMDATIVLGVNEQIYDPNKHTVIANASCTTNCLTPIAYLLNQAYGIKHAYMCTVHSYTNDQNLQDNSHPKDLRRARSAATNIVPTTTGAAIATIEVIPELKGKINGIAIRVPNSVVSILDLVAEVNKEVTKEEVNEMFRAAANGSMKKYLSVNDEPLVSSDYKASSYSAIIDSLSTEVIDKTLVSIIAWYDNEWGYSERLADITSYIGSKF</sequence>
<feature type="binding site" evidence="4">
    <location>
        <position position="183"/>
    </location>
    <ligand>
        <name>D-glyceraldehyde 3-phosphate</name>
        <dbReference type="ChEBI" id="CHEBI:59776"/>
    </ligand>
</feature>
<dbReference type="Gene3D" id="3.30.360.10">
    <property type="entry name" value="Dihydrodipicolinate Reductase, domain 2"/>
    <property type="match status" value="1"/>
</dbReference>
<dbReference type="EMBL" id="MEWR01000022">
    <property type="protein sequence ID" value="OGC81687.1"/>
    <property type="molecule type" value="Genomic_DNA"/>
</dbReference>
<keyword evidence="5" id="KW-0520">NAD</keyword>
<keyword evidence="5" id="KW-0547">Nucleotide-binding</keyword>
<dbReference type="SUPFAM" id="SSF55347">
    <property type="entry name" value="Glyceraldehyde-3-phosphate dehydrogenase-like, C-terminal domain"/>
    <property type="match status" value="1"/>
</dbReference>
<dbReference type="PROSITE" id="PS00071">
    <property type="entry name" value="GAPDH"/>
    <property type="match status" value="1"/>
</dbReference>
<dbReference type="Pfam" id="PF00044">
    <property type="entry name" value="Gp_dh_N"/>
    <property type="match status" value="1"/>
</dbReference>
<evidence type="ECO:0000313" key="11">
    <source>
        <dbReference type="Proteomes" id="UP000177614"/>
    </source>
</evidence>
<dbReference type="GO" id="GO:0050661">
    <property type="term" value="F:NADP binding"/>
    <property type="evidence" value="ECO:0007669"/>
    <property type="project" value="InterPro"/>
</dbReference>
<feature type="binding site" evidence="4">
    <location>
        <position position="235"/>
    </location>
    <ligand>
        <name>D-glyceraldehyde 3-phosphate</name>
        <dbReference type="ChEBI" id="CHEBI:59776"/>
    </ligand>
</feature>
<dbReference type="AlphaFoldDB" id="A0A1F4XJ19"/>
<dbReference type="GO" id="GO:0051287">
    <property type="term" value="F:NAD binding"/>
    <property type="evidence" value="ECO:0007669"/>
    <property type="project" value="InterPro"/>
</dbReference>
<feature type="site" description="Activates thiol group during catalysis" evidence="6">
    <location>
        <position position="180"/>
    </location>
</feature>
<dbReference type="FunFam" id="3.40.50.720:FF:000001">
    <property type="entry name" value="Glyceraldehyde-3-phosphate dehydrogenase"/>
    <property type="match status" value="1"/>
</dbReference>
<evidence type="ECO:0000256" key="7">
    <source>
        <dbReference type="RuleBase" id="RU000397"/>
    </source>
</evidence>
<dbReference type="Pfam" id="PF02800">
    <property type="entry name" value="Gp_dh_C"/>
    <property type="match status" value="1"/>
</dbReference>
<dbReference type="InterPro" id="IPR006424">
    <property type="entry name" value="Glyceraldehyde-3-P_DH_1"/>
</dbReference>
<evidence type="ECO:0000256" key="4">
    <source>
        <dbReference type="PIRSR" id="PIRSR000149-2"/>
    </source>
</evidence>
<gene>
    <name evidence="10" type="ORF">A2V81_00330</name>
</gene>
<dbReference type="InterPro" id="IPR020830">
    <property type="entry name" value="GlycerAld_3-P_DH_AS"/>
</dbReference>
<dbReference type="PANTHER" id="PTHR43148">
    <property type="entry name" value="GLYCERALDEHYDE-3-PHOSPHATE DEHYDROGENASE 2"/>
    <property type="match status" value="1"/>
</dbReference>
<feature type="domain" description="Glyceraldehyde 3-phosphate dehydrogenase NAD(P) binding" evidence="9">
    <location>
        <begin position="4"/>
        <end position="153"/>
    </location>
</feature>
<organism evidence="10 11">
    <name type="scientific">Candidatus Abawacabacteria bacterium RBG_16_42_10</name>
    <dbReference type="NCBI Taxonomy" id="1817814"/>
    <lineage>
        <taxon>Bacteria</taxon>
        <taxon>Candidatus Abawacaibacteriota</taxon>
    </lineage>
</organism>
<proteinExistence type="inferred from homology"/>
<evidence type="ECO:0000256" key="3">
    <source>
        <dbReference type="PIRSR" id="PIRSR000149-1"/>
    </source>
</evidence>
<dbReference type="InterPro" id="IPR020831">
    <property type="entry name" value="GlycerAld/Erythrose_P_DH"/>
</dbReference>
<dbReference type="Proteomes" id="UP000177614">
    <property type="component" value="Unassembled WGS sequence"/>
</dbReference>
<dbReference type="Gene3D" id="3.40.50.720">
    <property type="entry name" value="NAD(P)-binding Rossmann-like Domain"/>
    <property type="match status" value="1"/>
</dbReference>
<dbReference type="InterPro" id="IPR020829">
    <property type="entry name" value="GlycerAld_3-P_DH_cat"/>
</dbReference>
<evidence type="ECO:0000256" key="5">
    <source>
        <dbReference type="PIRSR" id="PIRSR000149-3"/>
    </source>
</evidence>
<evidence type="ECO:0000256" key="8">
    <source>
        <dbReference type="RuleBase" id="RU361160"/>
    </source>
</evidence>
<evidence type="ECO:0000256" key="1">
    <source>
        <dbReference type="ARBA" id="ARBA00007406"/>
    </source>
</evidence>
<feature type="binding site" evidence="5">
    <location>
        <position position="317"/>
    </location>
    <ligand>
        <name>NAD(+)</name>
        <dbReference type="ChEBI" id="CHEBI:57540"/>
    </ligand>
</feature>
<evidence type="ECO:0000259" key="9">
    <source>
        <dbReference type="SMART" id="SM00846"/>
    </source>
</evidence>
<evidence type="ECO:0000256" key="2">
    <source>
        <dbReference type="ARBA" id="ARBA00023002"/>
    </source>
</evidence>
<dbReference type="PIRSF" id="PIRSF000149">
    <property type="entry name" value="GAP_DH"/>
    <property type="match status" value="1"/>
</dbReference>
<feature type="binding site" evidence="5">
    <location>
        <position position="121"/>
    </location>
    <ligand>
        <name>NAD(+)</name>
        <dbReference type="ChEBI" id="CHEBI:57540"/>
    </ligand>
</feature>
<comment type="similarity">
    <text evidence="1 7">Belongs to the glyceraldehyde-3-phosphate dehydrogenase family.</text>
</comment>
<dbReference type="STRING" id="1817814.A2V81_00330"/>
<dbReference type="GO" id="GO:0006006">
    <property type="term" value="P:glucose metabolic process"/>
    <property type="evidence" value="ECO:0007669"/>
    <property type="project" value="InterPro"/>
</dbReference>
<feature type="active site" description="Nucleophile" evidence="3">
    <location>
        <position position="153"/>
    </location>
</feature>
<keyword evidence="2 8" id="KW-0560">Oxidoreductase</keyword>
<dbReference type="InterPro" id="IPR020828">
    <property type="entry name" value="GlycerAld_3-P_DH_NAD(P)-bd"/>
</dbReference>
<feature type="binding site" evidence="4">
    <location>
        <begin position="152"/>
        <end position="154"/>
    </location>
    <ligand>
        <name>D-glyceraldehyde 3-phosphate</name>
        <dbReference type="ChEBI" id="CHEBI:59776"/>
    </ligand>
</feature>
<dbReference type="PRINTS" id="PR00078">
    <property type="entry name" value="G3PDHDRGNASE"/>
</dbReference>
<dbReference type="GO" id="GO:0016620">
    <property type="term" value="F:oxidoreductase activity, acting on the aldehyde or oxo group of donors, NAD or NADP as acceptor"/>
    <property type="evidence" value="ECO:0007669"/>
    <property type="project" value="InterPro"/>
</dbReference>
<reference evidence="10 11" key="1">
    <citation type="journal article" date="2016" name="Nat. Commun.">
        <title>Thousands of microbial genomes shed light on interconnected biogeochemical processes in an aquifer system.</title>
        <authorList>
            <person name="Anantharaman K."/>
            <person name="Brown C.T."/>
            <person name="Hug L.A."/>
            <person name="Sharon I."/>
            <person name="Castelle C.J."/>
            <person name="Probst A.J."/>
            <person name="Thomas B.C."/>
            <person name="Singh A."/>
            <person name="Wilkins M.J."/>
            <person name="Karaoz U."/>
            <person name="Brodie E.L."/>
            <person name="Williams K.H."/>
            <person name="Hubbard S.S."/>
            <person name="Banfield J.F."/>
        </authorList>
    </citation>
    <scope>NUCLEOTIDE SEQUENCE [LARGE SCALE GENOMIC DNA]</scope>
</reference>
<name>A0A1F4XJ19_9BACT</name>
<feature type="binding site" evidence="4">
    <location>
        <begin position="212"/>
        <end position="213"/>
    </location>
    <ligand>
        <name>D-glyceraldehyde 3-phosphate</name>
        <dbReference type="ChEBI" id="CHEBI:59776"/>
    </ligand>
</feature>
<dbReference type="InterPro" id="IPR036291">
    <property type="entry name" value="NAD(P)-bd_dom_sf"/>
</dbReference>
<evidence type="ECO:0000256" key="6">
    <source>
        <dbReference type="PIRSR" id="PIRSR000149-4"/>
    </source>
</evidence>
<dbReference type="SMART" id="SM00846">
    <property type="entry name" value="Gp_dh_N"/>
    <property type="match status" value="1"/>
</dbReference>
<evidence type="ECO:0000313" key="10">
    <source>
        <dbReference type="EMBL" id="OGC81687.1"/>
    </source>
</evidence>
<dbReference type="CDD" id="cd18126">
    <property type="entry name" value="GAPDH_I_C"/>
    <property type="match status" value="1"/>
</dbReference>